<evidence type="ECO:0000313" key="11">
    <source>
        <dbReference type="Proteomes" id="UP000594220"/>
    </source>
</evidence>
<organism evidence="10 11">
    <name type="scientific">Crocodylus porosus</name>
    <name type="common">Saltwater crocodile</name>
    <name type="synonym">Estuarine crocodile</name>
    <dbReference type="NCBI Taxonomy" id="8502"/>
    <lineage>
        <taxon>Eukaryota</taxon>
        <taxon>Metazoa</taxon>
        <taxon>Chordata</taxon>
        <taxon>Craniata</taxon>
        <taxon>Vertebrata</taxon>
        <taxon>Euteleostomi</taxon>
        <taxon>Archelosauria</taxon>
        <taxon>Archosauria</taxon>
        <taxon>Crocodylia</taxon>
        <taxon>Longirostres</taxon>
        <taxon>Crocodylidae</taxon>
        <taxon>Crocodylus</taxon>
    </lineage>
</organism>
<comment type="subcellular location">
    <subcellularLocation>
        <location evidence="1">Endoplasmic reticulum membrane</location>
        <topology evidence="1">Multi-pass membrane protein</topology>
    </subcellularLocation>
</comment>
<accession>A0A7M4ENI1</accession>
<keyword evidence="11" id="KW-1185">Reference proteome</keyword>
<feature type="transmembrane region" description="Helical" evidence="9">
    <location>
        <begin position="39"/>
        <end position="61"/>
    </location>
</feature>
<dbReference type="Proteomes" id="UP000594220">
    <property type="component" value="Unplaced"/>
</dbReference>
<dbReference type="UniPathway" id="UPA00222"/>
<evidence type="ECO:0000256" key="5">
    <source>
        <dbReference type="ARBA" id="ARBA00022824"/>
    </source>
</evidence>
<evidence type="ECO:0000256" key="4">
    <source>
        <dbReference type="ARBA" id="ARBA00022692"/>
    </source>
</evidence>
<keyword evidence="6" id="KW-0746">Sphingolipid metabolism</keyword>
<reference evidence="10" key="2">
    <citation type="submission" date="2025-09" db="UniProtKB">
        <authorList>
            <consortium name="Ensembl"/>
        </authorList>
    </citation>
    <scope>IDENTIFICATION</scope>
</reference>
<reference evidence="10" key="1">
    <citation type="submission" date="2025-08" db="UniProtKB">
        <authorList>
            <consortium name="Ensembl"/>
        </authorList>
    </citation>
    <scope>IDENTIFICATION</scope>
</reference>
<keyword evidence="8 9" id="KW-0472">Membrane</keyword>
<proteinExistence type="predicted"/>
<evidence type="ECO:0008006" key="12">
    <source>
        <dbReference type="Google" id="ProtNLM"/>
    </source>
</evidence>
<evidence type="ECO:0000256" key="7">
    <source>
        <dbReference type="ARBA" id="ARBA00022989"/>
    </source>
</evidence>
<evidence type="ECO:0000256" key="1">
    <source>
        <dbReference type="ARBA" id="ARBA00004477"/>
    </source>
</evidence>
<evidence type="ECO:0000256" key="3">
    <source>
        <dbReference type="ARBA" id="ARBA00004991"/>
    </source>
</evidence>
<evidence type="ECO:0000256" key="9">
    <source>
        <dbReference type="SAM" id="Phobius"/>
    </source>
</evidence>
<keyword evidence="4 9" id="KW-0812">Transmembrane</keyword>
<evidence type="ECO:0000256" key="6">
    <source>
        <dbReference type="ARBA" id="ARBA00022919"/>
    </source>
</evidence>
<evidence type="ECO:0000313" key="10">
    <source>
        <dbReference type="Ensembl" id="ENSCPRP00005011641.1"/>
    </source>
</evidence>
<dbReference type="Ensembl" id="ENSCPRT00005013723.1">
    <property type="protein sequence ID" value="ENSCPRP00005011641.1"/>
    <property type="gene ID" value="ENSCPRG00005008291.1"/>
</dbReference>
<comment type="pathway">
    <text evidence="3">Sphingolipid metabolism.</text>
</comment>
<dbReference type="InterPro" id="IPR024512">
    <property type="entry name" value="Ser_palmitoyltrfase_ssu-like"/>
</dbReference>
<dbReference type="Pfam" id="PF11779">
    <property type="entry name" value="SPT_ssu-like"/>
    <property type="match status" value="1"/>
</dbReference>
<evidence type="ECO:0000256" key="8">
    <source>
        <dbReference type="ARBA" id="ARBA00023136"/>
    </source>
</evidence>
<keyword evidence="6" id="KW-0443">Lipid metabolism</keyword>
<comment type="pathway">
    <text evidence="2">Lipid metabolism; sphingolipid metabolism.</text>
</comment>
<dbReference type="GO" id="GO:0006665">
    <property type="term" value="P:sphingolipid metabolic process"/>
    <property type="evidence" value="ECO:0007669"/>
    <property type="project" value="UniProtKB-UniPathway"/>
</dbReference>
<sequence length="81" mass="9747">LDLYRRLWYYFYVLRCQYEVLTCSYLLEPWEKVLLCGIIIPILVMLFYIASVFLSTSVWVLSSSYTYLEASLKAMFTLWSF</sequence>
<name>A0A7M4ENI1_CROPO</name>
<dbReference type="GO" id="GO:0005789">
    <property type="term" value="C:endoplasmic reticulum membrane"/>
    <property type="evidence" value="ECO:0007669"/>
    <property type="project" value="UniProtKB-SubCell"/>
</dbReference>
<protein>
    <recommendedName>
        <fullName evidence="12">Serine palmitoyltransferase small subunit B</fullName>
    </recommendedName>
</protein>
<keyword evidence="7 9" id="KW-1133">Transmembrane helix</keyword>
<dbReference type="AlphaFoldDB" id="A0A7M4ENI1"/>
<keyword evidence="5" id="KW-0256">Endoplasmic reticulum</keyword>
<evidence type="ECO:0000256" key="2">
    <source>
        <dbReference type="ARBA" id="ARBA00004760"/>
    </source>
</evidence>